<sequence length="42" mass="4487">MGDALDDESPAEREDDFVVVQLLGGAVAVFADGSFSEWMPRG</sequence>
<proteinExistence type="predicted"/>
<organism evidence="1 2">
    <name type="scientific">Arthrobacter phage Emotion</name>
    <dbReference type="NCBI Taxonomy" id="3038361"/>
    <lineage>
        <taxon>Viruses</taxon>
        <taxon>Duplodnaviria</taxon>
        <taxon>Heunggongvirae</taxon>
        <taxon>Uroviricota</taxon>
        <taxon>Caudoviricetes</taxon>
        <taxon>Casidaviridae</taxon>
        <taxon>Emotionvirus</taxon>
        <taxon>Emotionvirus emotion</taxon>
    </lineage>
</organism>
<dbReference type="EMBL" id="OQ709216">
    <property type="protein sequence ID" value="WGH21390.1"/>
    <property type="molecule type" value="Genomic_DNA"/>
</dbReference>
<dbReference type="Proteomes" id="UP001240749">
    <property type="component" value="Segment"/>
</dbReference>
<name>A0AA49ES67_9CAUD</name>
<keyword evidence="2" id="KW-1185">Reference proteome</keyword>
<accession>A0AA49ES67</accession>
<evidence type="ECO:0000313" key="1">
    <source>
        <dbReference type="EMBL" id="WGH21390.1"/>
    </source>
</evidence>
<protein>
    <submittedName>
        <fullName evidence="1">Uncharacterized protein</fullName>
    </submittedName>
</protein>
<evidence type="ECO:0000313" key="2">
    <source>
        <dbReference type="Proteomes" id="UP001240749"/>
    </source>
</evidence>
<reference evidence="1" key="1">
    <citation type="submission" date="2023-03" db="EMBL/GenBank/DDBJ databases">
        <authorList>
            <person name="Barcik Weissman S.N."/>
            <person name="Chang S."/>
            <person name="Chen D.A."/>
            <person name="Chew B."/>
            <person name="De Jesus J.L."/>
            <person name="Han M.T."/>
            <person name="Hsu T.-Y."/>
            <person name="Rivera W."/>
            <person name="Vu T.L."/>
            <person name="Garza D.R."/>
            <person name="Stephenson J.C."/>
            <person name="Zorawik M."/>
            <person name="Reddi K."/>
            <person name="Freise A.C."/>
            <person name="Furlong K.P."/>
            <person name="Rudner A.D."/>
            <person name="Beyer A.R."/>
            <person name="Chong R.A."/>
            <person name="Edgington N.P."/>
            <person name="Garcia Costas A.M."/>
            <person name="Gibb B.P."/>
            <person name="Klyczek K.K."/>
            <person name="Swerdlow S.J."/>
            <person name="Russell D.A."/>
            <person name="Jacobs-Sera D."/>
            <person name="Hatfull G.F."/>
        </authorList>
    </citation>
    <scope>NUCLEOTIDE SEQUENCE</scope>
</reference>
<gene>
    <name evidence="1" type="primary">41</name>
    <name evidence="1" type="ORF">SEA_EMOTION_41</name>
</gene>